<dbReference type="VEuPathDB" id="FungiDB:HMPREF1541_00861"/>
<proteinExistence type="predicted"/>
<evidence type="ECO:0008006" key="5">
    <source>
        <dbReference type="Google" id="ProtNLM"/>
    </source>
</evidence>
<feature type="transmembrane region" description="Helical" evidence="2">
    <location>
        <begin position="20"/>
        <end position="42"/>
    </location>
</feature>
<dbReference type="InParanoid" id="W2SFI8"/>
<dbReference type="GeneID" id="19968200"/>
<dbReference type="HOGENOM" id="CLU_081373_0_0_1"/>
<gene>
    <name evidence="3" type="ORF">HMPREF1541_00861</name>
</gene>
<feature type="transmembrane region" description="Helical" evidence="2">
    <location>
        <begin position="84"/>
        <end position="103"/>
    </location>
</feature>
<accession>W2SFI8</accession>
<protein>
    <recommendedName>
        <fullName evidence="5">MARVEL domain-containing protein</fullName>
    </recommendedName>
</protein>
<keyword evidence="4" id="KW-1185">Reference proteome</keyword>
<name>W2SFI8_CYPE1</name>
<dbReference type="OrthoDB" id="4114654at2759"/>
<dbReference type="RefSeq" id="XP_008711386.1">
    <property type="nucleotide sequence ID" value="XM_008713164.1"/>
</dbReference>
<keyword evidence="2" id="KW-0472">Membrane</keyword>
<keyword evidence="2" id="KW-1133">Transmembrane helix</keyword>
<evidence type="ECO:0000313" key="3">
    <source>
        <dbReference type="EMBL" id="ETN46674.1"/>
    </source>
</evidence>
<evidence type="ECO:0000256" key="2">
    <source>
        <dbReference type="SAM" id="Phobius"/>
    </source>
</evidence>
<dbReference type="AlphaFoldDB" id="W2SFI8"/>
<organism evidence="3 4">
    <name type="scientific">Cyphellophora europaea (strain CBS 101466)</name>
    <name type="common">Phialophora europaea</name>
    <dbReference type="NCBI Taxonomy" id="1220924"/>
    <lineage>
        <taxon>Eukaryota</taxon>
        <taxon>Fungi</taxon>
        <taxon>Dikarya</taxon>
        <taxon>Ascomycota</taxon>
        <taxon>Pezizomycotina</taxon>
        <taxon>Eurotiomycetes</taxon>
        <taxon>Chaetothyriomycetidae</taxon>
        <taxon>Chaetothyriales</taxon>
        <taxon>Cyphellophoraceae</taxon>
        <taxon>Cyphellophora</taxon>
    </lineage>
</organism>
<dbReference type="eggNOG" id="ENOG502SNDB">
    <property type="taxonomic scope" value="Eukaryota"/>
</dbReference>
<reference evidence="3 4" key="1">
    <citation type="submission" date="2013-03" db="EMBL/GenBank/DDBJ databases">
        <title>The Genome Sequence of Phialophora europaea CBS 101466.</title>
        <authorList>
            <consortium name="The Broad Institute Genomics Platform"/>
            <person name="Cuomo C."/>
            <person name="de Hoog S."/>
            <person name="Gorbushina A."/>
            <person name="Walker B."/>
            <person name="Young S.K."/>
            <person name="Zeng Q."/>
            <person name="Gargeya S."/>
            <person name="Fitzgerald M."/>
            <person name="Haas B."/>
            <person name="Abouelleil A."/>
            <person name="Allen A.W."/>
            <person name="Alvarado L."/>
            <person name="Arachchi H.M."/>
            <person name="Berlin A.M."/>
            <person name="Chapman S.B."/>
            <person name="Gainer-Dewar J."/>
            <person name="Goldberg J."/>
            <person name="Griggs A."/>
            <person name="Gujja S."/>
            <person name="Hansen M."/>
            <person name="Howarth C."/>
            <person name="Imamovic A."/>
            <person name="Ireland A."/>
            <person name="Larimer J."/>
            <person name="McCowan C."/>
            <person name="Murphy C."/>
            <person name="Pearson M."/>
            <person name="Poon T.W."/>
            <person name="Priest M."/>
            <person name="Roberts A."/>
            <person name="Saif S."/>
            <person name="Shea T."/>
            <person name="Sisk P."/>
            <person name="Sykes S."/>
            <person name="Wortman J."/>
            <person name="Nusbaum C."/>
            <person name="Birren B."/>
        </authorList>
    </citation>
    <scope>NUCLEOTIDE SEQUENCE [LARGE SCALE GENOMIC DNA]</scope>
    <source>
        <strain evidence="3 4">CBS 101466</strain>
    </source>
</reference>
<dbReference type="Proteomes" id="UP000030752">
    <property type="component" value="Unassembled WGS sequence"/>
</dbReference>
<evidence type="ECO:0000313" key="4">
    <source>
        <dbReference type="Proteomes" id="UP000030752"/>
    </source>
</evidence>
<feature type="transmembrane region" description="Helical" evidence="2">
    <location>
        <begin position="132"/>
        <end position="153"/>
    </location>
</feature>
<evidence type="ECO:0000256" key="1">
    <source>
        <dbReference type="SAM" id="MobiDB-lite"/>
    </source>
</evidence>
<keyword evidence="2" id="KW-0812">Transmembrane</keyword>
<feature type="transmembrane region" description="Helical" evidence="2">
    <location>
        <begin position="54"/>
        <end position="72"/>
    </location>
</feature>
<feature type="region of interest" description="Disordered" evidence="1">
    <location>
        <begin position="207"/>
        <end position="239"/>
    </location>
</feature>
<dbReference type="EMBL" id="KB822711">
    <property type="protein sequence ID" value="ETN46674.1"/>
    <property type="molecule type" value="Genomic_DNA"/>
</dbReference>
<sequence length="239" mass="26388">MISSKPRNAPSAYPFPLTYLVLSVSFVFSAIATGLLGYFIYYLNMDSMPVPFEFILLITTSTLSLCAYLWASFTHLFRTMTPKISLATNTLLLLLWIISTALISRKISHMVLTNSCSLSMWRTDMGVMVCRIYKALFAFIILAAASVAATVALDVHVLREMTSRGAYREMKDQQEATTKAAWGGVQRAAEPSPALDGYRRGFSIEMKDSPELGSDMGDGARLVARSPDPGYTPQQTPKL</sequence>